<name>A0A316FSX4_9GAMM</name>
<keyword evidence="1" id="KW-1133">Transmembrane helix</keyword>
<evidence type="ECO:0000256" key="1">
    <source>
        <dbReference type="SAM" id="Phobius"/>
    </source>
</evidence>
<dbReference type="EMBL" id="QGGU01000005">
    <property type="protein sequence ID" value="PWK51689.1"/>
    <property type="molecule type" value="Genomic_DNA"/>
</dbReference>
<gene>
    <name evidence="2" type="ORF">C8D97_1054</name>
</gene>
<organism evidence="2 3">
    <name type="scientific">Pleionea mediterranea</name>
    <dbReference type="NCBI Taxonomy" id="523701"/>
    <lineage>
        <taxon>Bacteria</taxon>
        <taxon>Pseudomonadati</taxon>
        <taxon>Pseudomonadota</taxon>
        <taxon>Gammaproteobacteria</taxon>
        <taxon>Oceanospirillales</taxon>
        <taxon>Pleioneaceae</taxon>
        <taxon>Pleionea</taxon>
    </lineage>
</organism>
<comment type="caution">
    <text evidence="2">The sequence shown here is derived from an EMBL/GenBank/DDBJ whole genome shotgun (WGS) entry which is preliminary data.</text>
</comment>
<keyword evidence="1" id="KW-0472">Membrane</keyword>
<proteinExistence type="predicted"/>
<reference evidence="2 3" key="1">
    <citation type="submission" date="2018-05" db="EMBL/GenBank/DDBJ databases">
        <title>Genomic Encyclopedia of Type Strains, Phase IV (KMG-IV): sequencing the most valuable type-strain genomes for metagenomic binning, comparative biology and taxonomic classification.</title>
        <authorList>
            <person name="Goeker M."/>
        </authorList>
    </citation>
    <scope>NUCLEOTIDE SEQUENCE [LARGE SCALE GENOMIC DNA]</scope>
    <source>
        <strain evidence="2 3">DSM 25350</strain>
    </source>
</reference>
<dbReference type="OrthoDB" id="9897665at2"/>
<evidence type="ECO:0000313" key="2">
    <source>
        <dbReference type="EMBL" id="PWK51689.1"/>
    </source>
</evidence>
<dbReference type="Proteomes" id="UP000245790">
    <property type="component" value="Unassembled WGS sequence"/>
</dbReference>
<dbReference type="RefSeq" id="WP_109763087.1">
    <property type="nucleotide sequence ID" value="NZ_QGGU01000005.1"/>
</dbReference>
<sequence length="102" mass="11186">MRVIVALLGGAIAVVLITMIALGIYAMFPNSDDLIPVTPIVLDDVILEGDYKLEGLQCECKSEKLEYERQITESGLGCKASVLSLKQRQELPVCQFKQTTAQ</sequence>
<feature type="transmembrane region" description="Helical" evidence="1">
    <location>
        <begin position="7"/>
        <end position="28"/>
    </location>
</feature>
<accession>A0A316FSX4</accession>
<protein>
    <submittedName>
        <fullName evidence="2">Uncharacterized protein</fullName>
    </submittedName>
</protein>
<keyword evidence="3" id="KW-1185">Reference proteome</keyword>
<keyword evidence="1" id="KW-0812">Transmembrane</keyword>
<evidence type="ECO:0000313" key="3">
    <source>
        <dbReference type="Proteomes" id="UP000245790"/>
    </source>
</evidence>
<dbReference type="AlphaFoldDB" id="A0A316FSX4"/>